<feature type="transmembrane region" description="Helical" evidence="1">
    <location>
        <begin position="463"/>
        <end position="486"/>
    </location>
</feature>
<feature type="transmembrane region" description="Helical" evidence="1">
    <location>
        <begin position="990"/>
        <end position="1011"/>
    </location>
</feature>
<keyword evidence="3" id="KW-1185">Reference proteome</keyword>
<feature type="transmembrane region" description="Helical" evidence="1">
    <location>
        <begin position="529"/>
        <end position="548"/>
    </location>
</feature>
<dbReference type="Pfam" id="PF00873">
    <property type="entry name" value="ACR_tran"/>
    <property type="match status" value="1"/>
</dbReference>
<accession>A0ABW8D964</accession>
<dbReference type="Gene3D" id="1.20.1640.10">
    <property type="entry name" value="Multidrug efflux transporter AcrB transmembrane domain"/>
    <property type="match status" value="3"/>
</dbReference>
<evidence type="ECO:0000313" key="3">
    <source>
        <dbReference type="Proteomes" id="UP001615550"/>
    </source>
</evidence>
<feature type="transmembrane region" description="Helical" evidence="1">
    <location>
        <begin position="1023"/>
        <end position="1049"/>
    </location>
</feature>
<dbReference type="RefSeq" id="WP_400186853.1">
    <property type="nucleotide sequence ID" value="NZ_JBGORX010000001.1"/>
</dbReference>
<reference evidence="2 3" key="1">
    <citation type="submission" date="2024-08" db="EMBL/GenBank/DDBJ databases">
        <title>Draft Genome Sequence of Legionella lytica strain DSB2004, Isolated From a Fire Sprinkler System.</title>
        <authorList>
            <person name="Everhart A.D."/>
            <person name="Kidane D.T."/>
            <person name="Farone A.L."/>
            <person name="Farone M.B."/>
        </authorList>
    </citation>
    <scope>NUCLEOTIDE SEQUENCE [LARGE SCALE GENOMIC DNA]</scope>
    <source>
        <strain evidence="2 3">DSB2004</strain>
    </source>
</reference>
<gene>
    <name evidence="2" type="ORF">ACD661_05635</name>
</gene>
<feature type="transmembrane region" description="Helical" evidence="1">
    <location>
        <begin position="428"/>
        <end position="451"/>
    </location>
</feature>
<dbReference type="Gene3D" id="3.30.70.1430">
    <property type="entry name" value="Multidrug efflux transporter AcrB pore domain"/>
    <property type="match status" value="2"/>
</dbReference>
<dbReference type="SUPFAM" id="SSF82866">
    <property type="entry name" value="Multidrug efflux transporter AcrB transmembrane domain"/>
    <property type="match status" value="2"/>
</dbReference>
<name>A0ABW8D964_9GAMM</name>
<dbReference type="SUPFAM" id="SSF82693">
    <property type="entry name" value="Multidrug efflux transporter AcrB pore domain, PN1, PN2, PC1 and PC2 subdomains"/>
    <property type="match status" value="4"/>
</dbReference>
<dbReference type="InterPro" id="IPR001036">
    <property type="entry name" value="Acrflvin-R"/>
</dbReference>
<dbReference type="Gene3D" id="3.30.2090.10">
    <property type="entry name" value="Multidrug efflux transporter AcrB TolC docking domain, DN and DC subdomains"/>
    <property type="match status" value="2"/>
</dbReference>
<feature type="transmembrane region" description="Helical" evidence="1">
    <location>
        <begin position="945"/>
        <end position="970"/>
    </location>
</feature>
<feature type="transmembrane region" description="Helical" evidence="1">
    <location>
        <begin position="360"/>
        <end position="381"/>
    </location>
</feature>
<dbReference type="PANTHER" id="PTHR32063">
    <property type="match status" value="1"/>
</dbReference>
<feature type="transmembrane region" description="Helical" evidence="1">
    <location>
        <begin position="334"/>
        <end position="353"/>
    </location>
</feature>
<protein>
    <submittedName>
        <fullName evidence="2">Efflux RND transporter permease subunit</fullName>
    </submittedName>
</protein>
<dbReference type="InterPro" id="IPR027463">
    <property type="entry name" value="AcrB_DN_DC_subdom"/>
</dbReference>
<feature type="transmembrane region" description="Helical" evidence="1">
    <location>
        <begin position="894"/>
        <end position="912"/>
    </location>
</feature>
<dbReference type="EMBL" id="JBGORX010000001">
    <property type="protein sequence ID" value="MFJ1268030.1"/>
    <property type="molecule type" value="Genomic_DNA"/>
</dbReference>
<dbReference type="Gene3D" id="3.30.70.1440">
    <property type="entry name" value="Multidrug efflux transporter AcrB pore domain"/>
    <property type="match status" value="1"/>
</dbReference>
<keyword evidence="1" id="KW-0812">Transmembrane</keyword>
<keyword evidence="1" id="KW-0472">Membrane</keyword>
<sequence>MSISGPFIARAIATSLLMFAIFLSGVLAYQLLPVSALPEVDYPTIQVSTFYPGASPEVMSSTVTAPLERQFGQMPGLDQMTSNSSTGSSIITLQFNLDIGLDVAEQEVQQSINAASSYLPKDLPNPPVYSKVNPADTPIITLALTSKTLPLTQVEDYAETRLVPKMSQLSGVGLVSIGGGNRPAVRIQANPNALSAYGLTMEDVRTLVTASNVNAAKGNFDGPRLAYTINSNDQLLSAAVYKPLILSYQNQSPVRLSDVAHIIDGAENTMQAAWVDKEPAIILNIQRQPGANVIEVAERVKNLLVQMNAAIPAGINVEIITDRTLSIRASVENVQLELLLSVALVVMVIFLFLRKLPATIIPSISVPLALVGTLGLMYLLGFSLNNLTLMGLTIAAGFVVDDAIVMIENIMRYIELGENPVEASHKGAAQIGFTIVSLSISLIAVLIPLLFMGDVVGRLFREFALTLTITIAISAFVSLTLTPMLCSRILKAQSDSEVKPFELYLEHQLNRLIDVYKRSLSWVLSSQPFILFIFFVTVIITAILLYLIPKGFFPIQDTGIIQGISVAADSISFPAMAQRQQALADVVLEDPAVESLTSFIGIDGTNVTLNSGRILINLKPLNERPSVNQIINRLQNKIHHVTGATLYMQPVQDLTIDTLASRTQFQYSVSGPDSAEVVRWATILENQMREIPILKDVNSDQQNKGLVTSINIDRDTASRLGITMQMIDDTLYDSFGQRQISIMFTQRNQYRVILEVLPFLRQAAVAFENIYINSSVSKASAAATAAASTPITIPNTRTVSNPIGLGSNTITTTSGSVPLKAIASITQTLGPLVIAHKDQFPSATLSFNLAERASLGDAVRAVNDMQAKLNVPLNVDVGFQGTAKSFQNSLANEGWLVVAAIIVVYIILGVLYESYIHPLTILSTLPSASMGALLALYLTDNELSIIALIAIILLIGLVLKNAIMMIDFALEQERIYKKTPFEAIYEAALLRFRPILMTTMASMLGAIPLALSHGIGGELRRPLGIAIIGGLIVSQLVTLYTTPVIYLAFDRISRKVMGYQSSPIRLLGHSKHSEGSPE</sequence>
<evidence type="ECO:0000256" key="1">
    <source>
        <dbReference type="SAM" id="Phobius"/>
    </source>
</evidence>
<comment type="caution">
    <text evidence="2">The sequence shown here is derived from an EMBL/GenBank/DDBJ whole genome shotgun (WGS) entry which is preliminary data.</text>
</comment>
<organism evidence="2 3">
    <name type="scientific">Legionella lytica</name>
    <dbReference type="NCBI Taxonomy" id="96232"/>
    <lineage>
        <taxon>Bacteria</taxon>
        <taxon>Pseudomonadati</taxon>
        <taxon>Pseudomonadota</taxon>
        <taxon>Gammaproteobacteria</taxon>
        <taxon>Legionellales</taxon>
        <taxon>Legionellaceae</taxon>
        <taxon>Legionella</taxon>
    </lineage>
</organism>
<evidence type="ECO:0000313" key="2">
    <source>
        <dbReference type="EMBL" id="MFJ1268030.1"/>
    </source>
</evidence>
<dbReference type="SUPFAM" id="SSF82714">
    <property type="entry name" value="Multidrug efflux transporter AcrB TolC docking domain, DN and DC subdomains"/>
    <property type="match status" value="2"/>
</dbReference>
<dbReference type="PANTHER" id="PTHR32063:SF21">
    <property type="entry name" value="MULTIDRUG RESISTANCE PROTEIN MDTB"/>
    <property type="match status" value="1"/>
</dbReference>
<proteinExistence type="predicted"/>
<dbReference type="PRINTS" id="PR00702">
    <property type="entry name" value="ACRIFLAVINRP"/>
</dbReference>
<dbReference type="Gene3D" id="3.30.70.1320">
    <property type="entry name" value="Multidrug efflux transporter AcrB pore domain like"/>
    <property type="match status" value="1"/>
</dbReference>
<dbReference type="Proteomes" id="UP001615550">
    <property type="component" value="Unassembled WGS sequence"/>
</dbReference>
<keyword evidence="1" id="KW-1133">Transmembrane helix</keyword>